<dbReference type="PROSITE" id="PS51257">
    <property type="entry name" value="PROKAR_LIPOPROTEIN"/>
    <property type="match status" value="1"/>
</dbReference>
<keyword evidence="1" id="KW-0732">Signal</keyword>
<dbReference type="RefSeq" id="WP_093192457.1">
    <property type="nucleotide sequence ID" value="NZ_FNEV01000002.1"/>
</dbReference>
<evidence type="ECO:0000313" key="4">
    <source>
        <dbReference type="Proteomes" id="UP000199225"/>
    </source>
</evidence>
<dbReference type="Pfam" id="PF14285">
    <property type="entry name" value="DUF4367"/>
    <property type="match status" value="1"/>
</dbReference>
<feature type="signal peptide" evidence="1">
    <location>
        <begin position="1"/>
        <end position="24"/>
    </location>
</feature>
<protein>
    <recommendedName>
        <fullName evidence="2">DUF4367 domain-containing protein</fullName>
    </recommendedName>
</protein>
<gene>
    <name evidence="3" type="ORF">SAMN04490247_0893</name>
</gene>
<dbReference type="STRING" id="86666.SAMN04490247_0893"/>
<dbReference type="InterPro" id="IPR025377">
    <property type="entry name" value="DUF4367"/>
</dbReference>
<keyword evidence="4" id="KW-1185">Reference proteome</keyword>
<evidence type="ECO:0000256" key="1">
    <source>
        <dbReference type="SAM" id="SignalP"/>
    </source>
</evidence>
<evidence type="ECO:0000259" key="2">
    <source>
        <dbReference type="Pfam" id="PF14285"/>
    </source>
</evidence>
<dbReference type="Proteomes" id="UP000199225">
    <property type="component" value="Unassembled WGS sequence"/>
</dbReference>
<organism evidence="3 4">
    <name type="scientific">Salimicrobium halophilum</name>
    <dbReference type="NCBI Taxonomy" id="86666"/>
    <lineage>
        <taxon>Bacteria</taxon>
        <taxon>Bacillati</taxon>
        <taxon>Bacillota</taxon>
        <taxon>Bacilli</taxon>
        <taxon>Bacillales</taxon>
        <taxon>Bacillaceae</taxon>
        <taxon>Salimicrobium</taxon>
    </lineage>
</organism>
<dbReference type="EMBL" id="FNEV01000002">
    <property type="protein sequence ID" value="SDJ13317.1"/>
    <property type="molecule type" value="Genomic_DNA"/>
</dbReference>
<proteinExistence type="predicted"/>
<name>A0A1G8R8M2_9BACI</name>
<reference evidence="4" key="1">
    <citation type="submission" date="2016-10" db="EMBL/GenBank/DDBJ databases">
        <authorList>
            <person name="Varghese N."/>
            <person name="Submissions S."/>
        </authorList>
    </citation>
    <scope>NUCLEOTIDE SEQUENCE [LARGE SCALE GENOMIC DNA]</scope>
    <source>
        <strain evidence="4">DSM 4771</strain>
    </source>
</reference>
<accession>A0A1G8R8M2</accession>
<dbReference type="OrthoDB" id="2965608at2"/>
<sequence length="153" mass="17061">MKAKSIVIVLHVILLFLYGCSAGANDNMYEVSREDVTQNLEGIEFDYELPSEMPFEIANVDVSRPSLSQPLFAVDYIGENEKHISLEVTNSDVTWTLPDETEEVDVNGNEGMFMENDQGAKILAWKAQGVSYELSTNTDIGKDMLINVAESFD</sequence>
<feature type="domain" description="DUF4367" evidence="2">
    <location>
        <begin position="96"/>
        <end position="151"/>
    </location>
</feature>
<dbReference type="AlphaFoldDB" id="A0A1G8R8M2"/>
<evidence type="ECO:0000313" key="3">
    <source>
        <dbReference type="EMBL" id="SDJ13317.1"/>
    </source>
</evidence>
<feature type="chain" id="PRO_5011672745" description="DUF4367 domain-containing protein" evidence="1">
    <location>
        <begin position="25"/>
        <end position="153"/>
    </location>
</feature>